<dbReference type="EC" id="3.1.3.48" evidence="6"/>
<dbReference type="AlphaFoldDB" id="A0AAN8JFS0"/>
<evidence type="ECO:0000256" key="1">
    <source>
        <dbReference type="ARBA" id="ARBA00011065"/>
    </source>
</evidence>
<dbReference type="SMART" id="SM00450">
    <property type="entry name" value="RHOD"/>
    <property type="match status" value="1"/>
</dbReference>
<dbReference type="GO" id="GO:0110032">
    <property type="term" value="P:positive regulation of G2/MI transition of meiotic cell cycle"/>
    <property type="evidence" value="ECO:0007669"/>
    <property type="project" value="TreeGrafter"/>
</dbReference>
<evidence type="ECO:0000313" key="9">
    <source>
        <dbReference type="EMBL" id="KAK6174590.1"/>
    </source>
</evidence>
<comment type="function">
    <text evidence="6">Tyrosine protein phosphatase which functions as a dosage-dependent inducer of mitotic progression.</text>
</comment>
<evidence type="ECO:0000256" key="7">
    <source>
        <dbReference type="SAM" id="MobiDB-lite"/>
    </source>
</evidence>
<dbReference type="GO" id="GO:0051301">
    <property type="term" value="P:cell division"/>
    <property type="evidence" value="ECO:0007669"/>
    <property type="project" value="UniProtKB-UniRule"/>
</dbReference>
<dbReference type="InterPro" id="IPR001763">
    <property type="entry name" value="Rhodanese-like_dom"/>
</dbReference>
<dbReference type="EMBL" id="JAZGQO010000011">
    <property type="protein sequence ID" value="KAK6174590.1"/>
    <property type="molecule type" value="Genomic_DNA"/>
</dbReference>
<dbReference type="SUPFAM" id="SSF52821">
    <property type="entry name" value="Rhodanese/Cell cycle control phosphatase"/>
    <property type="match status" value="1"/>
</dbReference>
<protein>
    <recommendedName>
        <fullName evidence="6">M-phase inducer phosphatase</fullName>
        <ecNumber evidence="6">3.1.3.48</ecNumber>
    </recommendedName>
</protein>
<organism evidence="9 10">
    <name type="scientific">Patella caerulea</name>
    <name type="common">Rayed Mediterranean limpet</name>
    <dbReference type="NCBI Taxonomy" id="87958"/>
    <lineage>
        <taxon>Eukaryota</taxon>
        <taxon>Metazoa</taxon>
        <taxon>Spiralia</taxon>
        <taxon>Lophotrochozoa</taxon>
        <taxon>Mollusca</taxon>
        <taxon>Gastropoda</taxon>
        <taxon>Patellogastropoda</taxon>
        <taxon>Patelloidea</taxon>
        <taxon>Patellidae</taxon>
        <taxon>Patella</taxon>
    </lineage>
</organism>
<dbReference type="PRINTS" id="PR00716">
    <property type="entry name" value="MPIPHPHTASE"/>
</dbReference>
<feature type="region of interest" description="Disordered" evidence="7">
    <location>
        <begin position="64"/>
        <end position="93"/>
    </location>
</feature>
<dbReference type="Pfam" id="PF00581">
    <property type="entry name" value="Rhodanese"/>
    <property type="match status" value="1"/>
</dbReference>
<dbReference type="GO" id="GO:0032502">
    <property type="term" value="P:developmental process"/>
    <property type="evidence" value="ECO:0007669"/>
    <property type="project" value="UniProtKB-ARBA"/>
</dbReference>
<keyword evidence="6" id="KW-0498">Mitosis</keyword>
<dbReference type="GO" id="GO:0000086">
    <property type="term" value="P:G2/M transition of mitotic cell cycle"/>
    <property type="evidence" value="ECO:0007669"/>
    <property type="project" value="TreeGrafter"/>
</dbReference>
<evidence type="ECO:0000256" key="2">
    <source>
        <dbReference type="ARBA" id="ARBA00022618"/>
    </source>
</evidence>
<dbReference type="GO" id="GO:0004725">
    <property type="term" value="F:protein tyrosine phosphatase activity"/>
    <property type="evidence" value="ECO:0007669"/>
    <property type="project" value="UniProtKB-UniRule"/>
</dbReference>
<sequence length="557" mass="63401">MSDRTPIAKPLSLALKNISNNISFGESPATCTVNSPMTNLAFNLSGLSTGRGTPKRRLSLSSIIDTPTSEKPTPERMSSTESGCYMDSPTLEASPTFDQRKKTIAFRRINSLPLPSLSLDSPTDFLEKDADISPIERPQFDLDDTCSQDSGLGLDREKDEDFMFKAPSALPKRKMKIINEDTCSPHKYSPVKSPSKKRSFSVSFARESPEEKTQLLFGSPVRLKSSPLTSMEDDVDDGFLDVFDTDSLKGDSVSSTMASLFHAPVINKKIPEDDGTPILRRKASRSLLYRSQSFDVRSRTKRSPREDDGTPTQNKRHRFADFIEQTSLPAPSPTFENKMVVARRFQRCQSATEEVIKSAVNRMSNDVDLIGDCSKPYSLPIFTSGKHQDLKRITPETVCRVINNEFEDIESYRIIDCRYPYEYEGGHIKGGENIYTKDVILSEFLKCPKRSENVNKRHIIIFHCEFSSERGPNLLRFLRNKDRDCNKEDYPNLHYPELYLLDGGYKVFFEYNKEYCEPQSYKQMSDKDHLDDLKKFRAKSKSWNGDKSRSALRPLKF</sequence>
<gene>
    <name evidence="9" type="ORF">SNE40_017834</name>
</gene>
<dbReference type="PANTHER" id="PTHR10828">
    <property type="entry name" value="M-PHASE INDUCER PHOSPHATASE DUAL SPECIFICITY PHOSPHATASE CDC25"/>
    <property type="match status" value="1"/>
</dbReference>
<feature type="compositionally biased region" description="Polar residues" evidence="7">
    <location>
        <begin position="64"/>
        <end position="82"/>
    </location>
</feature>
<evidence type="ECO:0000256" key="3">
    <source>
        <dbReference type="ARBA" id="ARBA00022801"/>
    </source>
</evidence>
<feature type="domain" description="Rhodanese" evidence="8">
    <location>
        <begin position="408"/>
        <end position="517"/>
    </location>
</feature>
<dbReference type="Proteomes" id="UP001347796">
    <property type="component" value="Unassembled WGS sequence"/>
</dbReference>
<dbReference type="Gene3D" id="3.40.250.10">
    <property type="entry name" value="Rhodanese-like domain"/>
    <property type="match status" value="1"/>
</dbReference>
<dbReference type="GO" id="GO:0010971">
    <property type="term" value="P:positive regulation of G2/M transition of mitotic cell cycle"/>
    <property type="evidence" value="ECO:0007669"/>
    <property type="project" value="TreeGrafter"/>
</dbReference>
<dbReference type="FunFam" id="3.40.250.10:FF:000036">
    <property type="entry name" value="M-phase inducer phosphatase"/>
    <property type="match status" value="1"/>
</dbReference>
<dbReference type="CDD" id="cd01530">
    <property type="entry name" value="Cdc25"/>
    <property type="match status" value="1"/>
</dbReference>
<keyword evidence="4 6" id="KW-0904">Protein phosphatase</keyword>
<dbReference type="Pfam" id="PF06617">
    <property type="entry name" value="M-inducer_phosp"/>
    <property type="match status" value="1"/>
</dbReference>
<comment type="caution">
    <text evidence="9">The sequence shown here is derived from an EMBL/GenBank/DDBJ whole genome shotgun (WGS) entry which is preliminary data.</text>
</comment>
<dbReference type="InterPro" id="IPR000751">
    <property type="entry name" value="MPI_Phosphatase"/>
</dbReference>
<feature type="region of interest" description="Disordered" evidence="7">
    <location>
        <begin position="293"/>
        <end position="316"/>
    </location>
</feature>
<comment type="similarity">
    <text evidence="1 6">Belongs to the MPI phosphatase family.</text>
</comment>
<dbReference type="GO" id="GO:0009794">
    <property type="term" value="P:regulation of mitotic cell cycle, embryonic"/>
    <property type="evidence" value="ECO:0007669"/>
    <property type="project" value="UniProtKB-ARBA"/>
</dbReference>
<dbReference type="GO" id="GO:0005634">
    <property type="term" value="C:nucleus"/>
    <property type="evidence" value="ECO:0007669"/>
    <property type="project" value="TreeGrafter"/>
</dbReference>
<dbReference type="InterPro" id="IPR036873">
    <property type="entry name" value="Rhodanese-like_dom_sf"/>
</dbReference>
<dbReference type="PROSITE" id="PS50206">
    <property type="entry name" value="RHODANESE_3"/>
    <property type="match status" value="1"/>
</dbReference>
<dbReference type="GO" id="GO:0005737">
    <property type="term" value="C:cytoplasm"/>
    <property type="evidence" value="ECO:0007669"/>
    <property type="project" value="TreeGrafter"/>
</dbReference>
<keyword evidence="10" id="KW-1185">Reference proteome</keyword>
<dbReference type="PANTHER" id="PTHR10828:SF76">
    <property type="entry name" value="M-PHASE INDUCER PHOSPHATASE"/>
    <property type="match status" value="1"/>
</dbReference>
<keyword evidence="3 6" id="KW-0378">Hydrolase</keyword>
<name>A0AAN8JFS0_PATCE</name>
<evidence type="ECO:0000256" key="6">
    <source>
        <dbReference type="RuleBase" id="RU368028"/>
    </source>
</evidence>
<evidence type="ECO:0000259" key="8">
    <source>
        <dbReference type="PROSITE" id="PS50206"/>
    </source>
</evidence>
<keyword evidence="2 6" id="KW-0132">Cell division</keyword>
<keyword evidence="5 6" id="KW-0131">Cell cycle</keyword>
<evidence type="ECO:0000256" key="5">
    <source>
        <dbReference type="ARBA" id="ARBA00023306"/>
    </source>
</evidence>
<evidence type="ECO:0000313" key="10">
    <source>
        <dbReference type="Proteomes" id="UP001347796"/>
    </source>
</evidence>
<comment type="catalytic activity">
    <reaction evidence="6">
        <text>O-phospho-L-tyrosyl-[protein] + H2O = L-tyrosyl-[protein] + phosphate</text>
        <dbReference type="Rhea" id="RHEA:10684"/>
        <dbReference type="Rhea" id="RHEA-COMP:10136"/>
        <dbReference type="Rhea" id="RHEA-COMP:20101"/>
        <dbReference type="ChEBI" id="CHEBI:15377"/>
        <dbReference type="ChEBI" id="CHEBI:43474"/>
        <dbReference type="ChEBI" id="CHEBI:46858"/>
        <dbReference type="ChEBI" id="CHEBI:61978"/>
        <dbReference type="EC" id="3.1.3.48"/>
    </reaction>
</comment>
<evidence type="ECO:0000256" key="4">
    <source>
        <dbReference type="ARBA" id="ARBA00022912"/>
    </source>
</evidence>
<proteinExistence type="inferred from homology"/>
<accession>A0AAN8JFS0</accession>
<reference evidence="9 10" key="1">
    <citation type="submission" date="2024-01" db="EMBL/GenBank/DDBJ databases">
        <title>The genome of the rayed Mediterranean limpet Patella caerulea (Linnaeus, 1758).</title>
        <authorList>
            <person name="Anh-Thu Weber A."/>
            <person name="Halstead-Nussloch G."/>
        </authorList>
    </citation>
    <scope>NUCLEOTIDE SEQUENCE [LARGE SCALE GENOMIC DNA]</scope>
    <source>
        <strain evidence="9">AATW-2023a</strain>
        <tissue evidence="9">Whole specimen</tissue>
    </source>
</reference>